<protein>
    <submittedName>
        <fullName evidence="1">Uncharacterized protein</fullName>
    </submittedName>
</protein>
<evidence type="ECO:0000313" key="1">
    <source>
        <dbReference type="EMBL" id="MPN63565.1"/>
    </source>
</evidence>
<reference evidence="1" key="1">
    <citation type="submission" date="2019-08" db="EMBL/GenBank/DDBJ databases">
        <authorList>
            <person name="Kucharzyk K."/>
            <person name="Murdoch R.W."/>
            <person name="Higgins S."/>
            <person name="Loffler F."/>
        </authorList>
    </citation>
    <scope>NUCLEOTIDE SEQUENCE</scope>
</reference>
<comment type="caution">
    <text evidence="1">The sequence shown here is derived from an EMBL/GenBank/DDBJ whole genome shotgun (WGS) entry which is preliminary data.</text>
</comment>
<gene>
    <name evidence="1" type="ORF">SDC9_211329</name>
</gene>
<name>A0A645JIQ5_9ZZZZ</name>
<dbReference type="EMBL" id="VSSQ01143172">
    <property type="protein sequence ID" value="MPN63565.1"/>
    <property type="molecule type" value="Genomic_DNA"/>
</dbReference>
<accession>A0A645JIQ5</accession>
<organism evidence="1">
    <name type="scientific">bioreactor metagenome</name>
    <dbReference type="NCBI Taxonomy" id="1076179"/>
    <lineage>
        <taxon>unclassified sequences</taxon>
        <taxon>metagenomes</taxon>
        <taxon>ecological metagenomes</taxon>
    </lineage>
</organism>
<proteinExistence type="predicted"/>
<sequence length="65" mass="7510">MIFRIEVFQGGKWTSIPEKSRKIQREGTVITVQVETAPVQTEKFRVVFGKQDKVLISPCELRAFK</sequence>
<dbReference type="AlphaFoldDB" id="A0A645JIQ5"/>